<comment type="subunit">
    <text evidence="4">Forms a ring-shaped head-to-tail homodimer around DNA which binds and tethers DNA polymerases and other proteins to the DNA. The DNA replisome complex has a single clamp-loading complex (3 tau and 1 each of delta, delta', psi and chi subunits) which binds 3 Pol III cores (1 core on the leading strand and 2 on the lagging strand) each with a beta sliding clamp dimer. Additional proteins in the replisome are other copies of gamma, psi and chi, Ssb, DNA helicase and RNA primase.</text>
</comment>
<accession>A0A846UDH4</accession>
<dbReference type="Pfam" id="PF00712">
    <property type="entry name" value="DNA_pol3_beta"/>
    <property type="match status" value="1"/>
</dbReference>
<evidence type="ECO:0000313" key="13">
    <source>
        <dbReference type="EMBL" id="NKE38558.1"/>
    </source>
</evidence>
<organism evidence="13 14">
    <name type="scientific">Spiroplasma platyhelix PALS-1</name>
    <dbReference type="NCBI Taxonomy" id="1276218"/>
    <lineage>
        <taxon>Bacteria</taxon>
        <taxon>Bacillati</taxon>
        <taxon>Mycoplasmatota</taxon>
        <taxon>Mollicutes</taxon>
        <taxon>Entomoplasmatales</taxon>
        <taxon>Spiroplasmataceae</taxon>
        <taxon>Spiroplasma</taxon>
    </lineage>
</organism>
<dbReference type="AlphaFoldDB" id="A0A846UDH4"/>
<comment type="subcellular location">
    <subcellularLocation>
        <location evidence="2">Cytoplasm</location>
    </subcellularLocation>
</comment>
<keyword evidence="8" id="KW-0235">DNA replication</keyword>
<dbReference type="PANTHER" id="PTHR30478">
    <property type="entry name" value="DNA POLYMERASE III SUBUNIT BETA"/>
    <property type="match status" value="1"/>
</dbReference>
<proteinExistence type="inferred from homology"/>
<dbReference type="GO" id="GO:0003887">
    <property type="term" value="F:DNA-directed DNA polymerase activity"/>
    <property type="evidence" value="ECO:0007669"/>
    <property type="project" value="UniProtKB-KW"/>
</dbReference>
<gene>
    <name evidence="13" type="primary">dnaN</name>
    <name evidence="13" type="ORF">HER12_02165</name>
</gene>
<comment type="caution">
    <text evidence="13">The sequence shown here is derived from an EMBL/GenBank/DDBJ whole genome shotgun (WGS) entry which is preliminary data.</text>
</comment>
<comment type="similarity">
    <text evidence="3">Belongs to the beta sliding clamp family.</text>
</comment>
<dbReference type="InterPro" id="IPR046938">
    <property type="entry name" value="DNA_clamp_sf"/>
</dbReference>
<dbReference type="GO" id="GO:0005737">
    <property type="term" value="C:cytoplasm"/>
    <property type="evidence" value="ECO:0007669"/>
    <property type="project" value="UniProtKB-SubCell"/>
</dbReference>
<evidence type="ECO:0000256" key="9">
    <source>
        <dbReference type="ARBA" id="ARBA00022932"/>
    </source>
</evidence>
<evidence type="ECO:0000256" key="1">
    <source>
        <dbReference type="ARBA" id="ARBA00002266"/>
    </source>
</evidence>
<dbReference type="SUPFAM" id="SSF55979">
    <property type="entry name" value="DNA clamp"/>
    <property type="match status" value="3"/>
</dbReference>
<keyword evidence="5" id="KW-0963">Cytoplasm</keyword>
<dbReference type="InterPro" id="IPR001001">
    <property type="entry name" value="DNA_polIII_beta"/>
</dbReference>
<dbReference type="Gene3D" id="3.10.150.10">
    <property type="entry name" value="DNA Polymerase III, subunit A, domain 2"/>
    <property type="match status" value="1"/>
</dbReference>
<dbReference type="Pfam" id="PF02767">
    <property type="entry name" value="DNA_pol3_beta_2"/>
    <property type="match status" value="1"/>
</dbReference>
<dbReference type="GO" id="GO:0003677">
    <property type="term" value="F:DNA binding"/>
    <property type="evidence" value="ECO:0007669"/>
    <property type="project" value="UniProtKB-KW"/>
</dbReference>
<reference evidence="13 14" key="1">
    <citation type="submission" date="2020-04" db="EMBL/GenBank/DDBJ databases">
        <title>Complete genome sequence of Spiroplasma platyhelix ATCC 51748, an insect isolate.</title>
        <authorList>
            <person name="Green E.A."/>
            <person name="Klassen J.L."/>
        </authorList>
    </citation>
    <scope>NUCLEOTIDE SEQUENCE [LARGE SCALE GENOMIC DNA]</scope>
    <source>
        <strain evidence="13 14">PALS-1</strain>
    </source>
</reference>
<evidence type="ECO:0000256" key="3">
    <source>
        <dbReference type="ARBA" id="ARBA00010752"/>
    </source>
</evidence>
<name>A0A846UDH4_9MOLU</name>
<dbReference type="SMART" id="SM00480">
    <property type="entry name" value="POL3Bc"/>
    <property type="match status" value="1"/>
</dbReference>
<dbReference type="Gene3D" id="3.70.10.10">
    <property type="match status" value="1"/>
</dbReference>
<evidence type="ECO:0000256" key="2">
    <source>
        <dbReference type="ARBA" id="ARBA00004496"/>
    </source>
</evidence>
<dbReference type="InterPro" id="IPR022634">
    <property type="entry name" value="DNA_polIII_beta_N"/>
</dbReference>
<evidence type="ECO:0000259" key="11">
    <source>
        <dbReference type="Pfam" id="PF00712"/>
    </source>
</evidence>
<keyword evidence="9" id="KW-0239">DNA-directed DNA polymerase</keyword>
<evidence type="ECO:0000256" key="10">
    <source>
        <dbReference type="ARBA" id="ARBA00023125"/>
    </source>
</evidence>
<feature type="domain" description="DNA polymerase III beta sliding clamp central" evidence="12">
    <location>
        <begin position="138"/>
        <end position="251"/>
    </location>
</feature>
<evidence type="ECO:0000256" key="7">
    <source>
        <dbReference type="ARBA" id="ARBA00022695"/>
    </source>
</evidence>
<dbReference type="GO" id="GO:0008408">
    <property type="term" value="F:3'-5' exonuclease activity"/>
    <property type="evidence" value="ECO:0007669"/>
    <property type="project" value="InterPro"/>
</dbReference>
<dbReference type="InterPro" id="IPR022637">
    <property type="entry name" value="DNA_polIII_beta_cen"/>
</dbReference>
<evidence type="ECO:0000259" key="12">
    <source>
        <dbReference type="Pfam" id="PF02767"/>
    </source>
</evidence>
<feature type="domain" description="DNA polymerase III beta sliding clamp N-terminal" evidence="11">
    <location>
        <begin position="1"/>
        <end position="126"/>
    </location>
</feature>
<keyword evidence="10" id="KW-0238">DNA-binding</keyword>
<evidence type="ECO:0000313" key="14">
    <source>
        <dbReference type="Proteomes" id="UP000584587"/>
    </source>
</evidence>
<dbReference type="RefSeq" id="WP_168105038.1">
    <property type="nucleotide sequence ID" value="NZ_CP051215.1"/>
</dbReference>
<dbReference type="CDD" id="cd00140">
    <property type="entry name" value="beta_clamp"/>
    <property type="match status" value="1"/>
</dbReference>
<dbReference type="NCBIfam" id="TIGR00663">
    <property type="entry name" value="dnan"/>
    <property type="match status" value="1"/>
</dbReference>
<evidence type="ECO:0000256" key="5">
    <source>
        <dbReference type="ARBA" id="ARBA00022490"/>
    </source>
</evidence>
<evidence type="ECO:0000256" key="4">
    <source>
        <dbReference type="ARBA" id="ARBA00011400"/>
    </source>
</evidence>
<dbReference type="EC" id="2.7.7.7" evidence="13"/>
<comment type="function">
    <text evidence="1">Confers DNA tethering and processivity to DNA polymerases and other proteins. Acts as a clamp, forming a ring around DNA (a reaction catalyzed by the clamp-loading complex) which diffuses in an ATP-independent manner freely and bidirectionally along dsDNA. Initially characterized for its ability to contact the catalytic subunit of DNA polymerase III (Pol III), a complex, multichain enzyme responsible for most of the replicative synthesis in bacteria; Pol III exhibits 3'-5' exonuclease proofreading activity. The beta chain is required for initiation of replication as well as for processivity of DNA replication.</text>
</comment>
<keyword evidence="14" id="KW-1185">Reference proteome</keyword>
<evidence type="ECO:0000256" key="6">
    <source>
        <dbReference type="ARBA" id="ARBA00022679"/>
    </source>
</evidence>
<sequence>MKFKIKSQLLLTNIKKMIKIAPVNPINEIYKNIKVEVEDNKISFYSLNEKTFLKFFLVAKKDNLEIYQSGNFLINLKILYDILNKLNDEWLLFEIKINALIISNFDKDNNFVFKLNTLEIKNFPDISFNKDNQPIALANSIVEEVNNQINFVINTNNSSNILRGINFSFSKSNLLTTGTDRVSMAQKTIPIQNELIEQDITIPIFLLNDIGKVTSDLNQDYLFYLNNDQSLVIENDNFLFKGRLIDGQYPKIQNVITQYLESENKEIIEINNLKTFLNTIDLAVVLAKKELVPLVQLIFDKKNNKIEILCISNNNSFGEVHEQFNNVTFLNQEKNQEKFTIVFNYNLLTYALKTFSKCKKVKLNIVASYNYHTIITSDEDLSLSQLVLPIINNYN</sequence>
<dbReference type="GO" id="GO:0009360">
    <property type="term" value="C:DNA polymerase III complex"/>
    <property type="evidence" value="ECO:0007669"/>
    <property type="project" value="InterPro"/>
</dbReference>
<keyword evidence="7 13" id="KW-0548">Nucleotidyltransferase</keyword>
<evidence type="ECO:0000256" key="8">
    <source>
        <dbReference type="ARBA" id="ARBA00022705"/>
    </source>
</evidence>
<protein>
    <submittedName>
        <fullName evidence="13">DNA polymerase III subunit beta</fullName>
        <ecNumber evidence="13">2.7.7.7</ecNumber>
    </submittedName>
</protein>
<dbReference type="GO" id="GO:0006271">
    <property type="term" value="P:DNA strand elongation involved in DNA replication"/>
    <property type="evidence" value="ECO:0007669"/>
    <property type="project" value="TreeGrafter"/>
</dbReference>
<keyword evidence="6 13" id="KW-0808">Transferase</keyword>
<dbReference type="EMBL" id="JAAVVK010000002">
    <property type="protein sequence ID" value="NKE38558.1"/>
    <property type="molecule type" value="Genomic_DNA"/>
</dbReference>
<dbReference type="PANTHER" id="PTHR30478:SF0">
    <property type="entry name" value="BETA SLIDING CLAMP"/>
    <property type="match status" value="1"/>
</dbReference>
<dbReference type="Proteomes" id="UP000584587">
    <property type="component" value="Unassembled WGS sequence"/>
</dbReference>